<dbReference type="Proteomes" id="UP000283734">
    <property type="component" value="Unassembled WGS sequence"/>
</dbReference>
<dbReference type="SUPFAM" id="SSF54637">
    <property type="entry name" value="Thioesterase/thiol ester dehydrase-isomerase"/>
    <property type="match status" value="1"/>
</dbReference>
<gene>
    <name evidence="3" type="ORF">D4A39_12195</name>
</gene>
<evidence type="ECO:0000256" key="1">
    <source>
        <dbReference type="ARBA" id="ARBA00022801"/>
    </source>
</evidence>
<sequence>MDAVSPHNGVFLDAANARFSTGFPAEVGFHFLEWQEGRAVLGLNIDARHLNLANVIHGGVLATLMDVAGACAGTWNADPRSIRKAVTLSMTTTFTGQASDGLIRCIGTRRAGGSRIYNSTMEVFDEHDNLLAMGEATFRLRST</sequence>
<proteinExistence type="predicted"/>
<keyword evidence="4" id="KW-1185">Reference proteome</keyword>
<dbReference type="AlphaFoldDB" id="A0A418XX99"/>
<dbReference type="PANTHER" id="PTHR42856">
    <property type="entry name" value="ACYL-COENZYME A THIOESTERASE PAAI"/>
    <property type="match status" value="1"/>
</dbReference>
<dbReference type="GO" id="GO:0016289">
    <property type="term" value="F:acyl-CoA hydrolase activity"/>
    <property type="evidence" value="ECO:0007669"/>
    <property type="project" value="UniProtKB-ARBA"/>
</dbReference>
<comment type="caution">
    <text evidence="3">The sequence shown here is derived from an EMBL/GenBank/DDBJ whole genome shotgun (WGS) entry which is preliminary data.</text>
</comment>
<dbReference type="Pfam" id="PF03061">
    <property type="entry name" value="4HBT"/>
    <property type="match status" value="1"/>
</dbReference>
<dbReference type="InterPro" id="IPR029069">
    <property type="entry name" value="HotDog_dom_sf"/>
</dbReference>
<evidence type="ECO:0000259" key="2">
    <source>
        <dbReference type="Pfam" id="PF03061"/>
    </source>
</evidence>
<reference evidence="3 4" key="1">
    <citation type="submission" date="2018-09" db="EMBL/GenBank/DDBJ databases">
        <title>Alcanivorax profundi sp. nov., isolated from 1000 m-depth seawater of the Mariana Trench.</title>
        <authorList>
            <person name="Liu J."/>
        </authorList>
    </citation>
    <scope>NUCLEOTIDE SEQUENCE [LARGE SCALE GENOMIC DNA]</scope>
    <source>
        <strain evidence="3 4">MTEO17</strain>
    </source>
</reference>
<feature type="domain" description="Thioesterase" evidence="2">
    <location>
        <begin position="54"/>
        <end position="131"/>
    </location>
</feature>
<evidence type="ECO:0000313" key="4">
    <source>
        <dbReference type="Proteomes" id="UP000283734"/>
    </source>
</evidence>
<dbReference type="InterPro" id="IPR003736">
    <property type="entry name" value="PAAI_dom"/>
</dbReference>
<dbReference type="OrthoDB" id="3477511at2"/>
<keyword evidence="1" id="KW-0378">Hydrolase</keyword>
<dbReference type="EMBL" id="QYYA01000003">
    <property type="protein sequence ID" value="RJG17466.1"/>
    <property type="molecule type" value="Genomic_DNA"/>
</dbReference>
<dbReference type="InterPro" id="IPR052723">
    <property type="entry name" value="Acyl-CoA_thioesterase_PaaI"/>
</dbReference>
<dbReference type="Gene3D" id="3.10.129.10">
    <property type="entry name" value="Hotdog Thioesterase"/>
    <property type="match status" value="1"/>
</dbReference>
<accession>A0A418XX99</accession>
<protein>
    <submittedName>
        <fullName evidence="3">PaaI family thioesterase</fullName>
    </submittedName>
</protein>
<dbReference type="InterPro" id="IPR006683">
    <property type="entry name" value="Thioestr_dom"/>
</dbReference>
<dbReference type="NCBIfam" id="TIGR00369">
    <property type="entry name" value="unchar_dom_1"/>
    <property type="match status" value="1"/>
</dbReference>
<dbReference type="RefSeq" id="WP_022985558.1">
    <property type="nucleotide sequence ID" value="NZ_QYYA01000003.1"/>
</dbReference>
<name>A0A418XX99_9GAMM</name>
<evidence type="ECO:0000313" key="3">
    <source>
        <dbReference type="EMBL" id="RJG17466.1"/>
    </source>
</evidence>
<organism evidence="3 4">
    <name type="scientific">Alcanivorax profundi</name>
    <dbReference type="NCBI Taxonomy" id="2338368"/>
    <lineage>
        <taxon>Bacteria</taxon>
        <taxon>Pseudomonadati</taxon>
        <taxon>Pseudomonadota</taxon>
        <taxon>Gammaproteobacteria</taxon>
        <taxon>Oceanospirillales</taxon>
        <taxon>Alcanivoracaceae</taxon>
        <taxon>Alcanivorax</taxon>
    </lineage>
</organism>
<dbReference type="PANTHER" id="PTHR42856:SF1">
    <property type="entry name" value="ACYL-COENZYME A THIOESTERASE PAAI"/>
    <property type="match status" value="1"/>
</dbReference>
<dbReference type="CDD" id="cd03443">
    <property type="entry name" value="PaaI_thioesterase"/>
    <property type="match status" value="1"/>
</dbReference>